<reference evidence="1" key="2">
    <citation type="journal article" date="2015" name="Fish Shellfish Immunol.">
        <title>Early steps in the European eel (Anguilla anguilla)-Vibrio vulnificus interaction in the gills: Role of the RtxA13 toxin.</title>
        <authorList>
            <person name="Callol A."/>
            <person name="Pajuelo D."/>
            <person name="Ebbesson L."/>
            <person name="Teles M."/>
            <person name="MacKenzie S."/>
            <person name="Amaro C."/>
        </authorList>
    </citation>
    <scope>NUCLEOTIDE SEQUENCE</scope>
</reference>
<dbReference type="EMBL" id="GBXM01020691">
    <property type="protein sequence ID" value="JAH87886.1"/>
    <property type="molecule type" value="Transcribed_RNA"/>
</dbReference>
<accession>A0A0E9WC71</accession>
<proteinExistence type="predicted"/>
<name>A0A0E9WC71_ANGAN</name>
<sequence>MILLQRKCAQYSRAISAKNALKPHPMSECMRPCPLVSGA</sequence>
<protein>
    <submittedName>
        <fullName evidence="1">Uncharacterized protein</fullName>
    </submittedName>
</protein>
<dbReference type="AlphaFoldDB" id="A0A0E9WC71"/>
<evidence type="ECO:0000313" key="1">
    <source>
        <dbReference type="EMBL" id="JAH87886.1"/>
    </source>
</evidence>
<reference evidence="1" key="1">
    <citation type="submission" date="2014-11" db="EMBL/GenBank/DDBJ databases">
        <authorList>
            <person name="Amaro Gonzalez C."/>
        </authorList>
    </citation>
    <scope>NUCLEOTIDE SEQUENCE</scope>
</reference>
<organism evidence="1">
    <name type="scientific">Anguilla anguilla</name>
    <name type="common">European freshwater eel</name>
    <name type="synonym">Muraena anguilla</name>
    <dbReference type="NCBI Taxonomy" id="7936"/>
    <lineage>
        <taxon>Eukaryota</taxon>
        <taxon>Metazoa</taxon>
        <taxon>Chordata</taxon>
        <taxon>Craniata</taxon>
        <taxon>Vertebrata</taxon>
        <taxon>Euteleostomi</taxon>
        <taxon>Actinopterygii</taxon>
        <taxon>Neopterygii</taxon>
        <taxon>Teleostei</taxon>
        <taxon>Anguilliformes</taxon>
        <taxon>Anguillidae</taxon>
        <taxon>Anguilla</taxon>
    </lineage>
</organism>